<reference evidence="1" key="1">
    <citation type="submission" date="2021-01" db="EMBL/GenBank/DDBJ databases">
        <authorList>
            <person name="Corre E."/>
            <person name="Pelletier E."/>
            <person name="Niang G."/>
            <person name="Scheremetjew M."/>
            <person name="Finn R."/>
            <person name="Kale V."/>
            <person name="Holt S."/>
            <person name="Cochrane G."/>
            <person name="Meng A."/>
            <person name="Brown T."/>
            <person name="Cohen L."/>
        </authorList>
    </citation>
    <scope>NUCLEOTIDE SEQUENCE</scope>
    <source>
        <strain evidence="1">CCMP644</strain>
    </source>
</reference>
<dbReference type="AlphaFoldDB" id="A0A7S1GQM4"/>
<accession>A0A7S1GQM4</accession>
<organism evidence="1">
    <name type="scientific">Hemiselmis andersenii</name>
    <name type="common">Cryptophyte alga</name>
    <dbReference type="NCBI Taxonomy" id="464988"/>
    <lineage>
        <taxon>Eukaryota</taxon>
        <taxon>Cryptophyceae</taxon>
        <taxon>Cryptomonadales</taxon>
        <taxon>Hemiselmidaceae</taxon>
        <taxon>Hemiselmis</taxon>
    </lineage>
</organism>
<proteinExistence type="predicted"/>
<evidence type="ECO:0008006" key="2">
    <source>
        <dbReference type="Google" id="ProtNLM"/>
    </source>
</evidence>
<sequence length="334" mass="38201">MPTPETASEPLQVDLFERWDELFFFKQGARENADHRAQYIAVPLIDLKGQVCGFLGVDTIHMVGKEQEPPQMFEPWRVDMLHAVGDCLGRALALSHGLAEDYDEMIGPTHFAKKIVEIIAGRSAENFEDEEPAFLQRFPLLTDLATRGCNVFGSFKADLPRKRYFTSDEEFAKEQLEDMKDIRSSLQEAIFAETRMRREIKLMCSLPAPPPETLKVWRTAIVLLGLKGDEVLNTDQSVAWDQVRYMLSEERPAKERMFSIVKDFDPAHPKQMDKSNEARYNLASGLTQTVRPKQLMKEGALSVLLYQWTLSVQWARSLAVMVRDGTLTYYKDTT</sequence>
<name>A0A7S1GQM4_HEMAN</name>
<evidence type="ECO:0000313" key="1">
    <source>
        <dbReference type="EMBL" id="CAD8947159.1"/>
    </source>
</evidence>
<dbReference type="EMBL" id="HBFX01002739">
    <property type="protein sequence ID" value="CAD8947159.1"/>
    <property type="molecule type" value="Transcribed_RNA"/>
</dbReference>
<gene>
    <name evidence="1" type="ORF">HAND00432_LOCUS1677</name>
</gene>
<protein>
    <recommendedName>
        <fullName evidence="2">GAF domain-containing protein</fullName>
    </recommendedName>
</protein>